<dbReference type="EMBL" id="JAJSOW010000004">
    <property type="protein sequence ID" value="KAI9192077.1"/>
    <property type="molecule type" value="Genomic_DNA"/>
</dbReference>
<dbReference type="AlphaFoldDB" id="A0AAD5NZU7"/>
<gene>
    <name evidence="2" type="ORF">LWI28_018040</name>
</gene>
<protein>
    <recommendedName>
        <fullName evidence="1">TORTIFOLIA1/SINE1-2 N-terminal domain-containing protein</fullName>
    </recommendedName>
</protein>
<evidence type="ECO:0000313" key="2">
    <source>
        <dbReference type="EMBL" id="KAI9192077.1"/>
    </source>
</evidence>
<feature type="domain" description="TORTIFOLIA1/SINE1-2 N-terminal" evidence="1">
    <location>
        <begin position="7"/>
        <end position="74"/>
    </location>
</feature>
<reference evidence="2" key="2">
    <citation type="submission" date="2023-02" db="EMBL/GenBank/DDBJ databases">
        <authorList>
            <person name="Swenson N.G."/>
            <person name="Wegrzyn J.L."/>
            <person name="Mcevoy S.L."/>
        </authorList>
    </citation>
    <scope>NUCLEOTIDE SEQUENCE</scope>
    <source>
        <strain evidence="2">91603</strain>
        <tissue evidence="2">Leaf</tissue>
    </source>
</reference>
<organism evidence="2 3">
    <name type="scientific">Acer negundo</name>
    <name type="common">Box elder</name>
    <dbReference type="NCBI Taxonomy" id="4023"/>
    <lineage>
        <taxon>Eukaryota</taxon>
        <taxon>Viridiplantae</taxon>
        <taxon>Streptophyta</taxon>
        <taxon>Embryophyta</taxon>
        <taxon>Tracheophyta</taxon>
        <taxon>Spermatophyta</taxon>
        <taxon>Magnoliopsida</taxon>
        <taxon>eudicotyledons</taxon>
        <taxon>Gunneridae</taxon>
        <taxon>Pentapetalae</taxon>
        <taxon>rosids</taxon>
        <taxon>malvids</taxon>
        <taxon>Sapindales</taxon>
        <taxon>Sapindaceae</taxon>
        <taxon>Hippocastanoideae</taxon>
        <taxon>Acereae</taxon>
        <taxon>Acer</taxon>
    </lineage>
</organism>
<dbReference type="Proteomes" id="UP001064489">
    <property type="component" value="Chromosome 6"/>
</dbReference>
<reference evidence="2" key="1">
    <citation type="journal article" date="2022" name="Plant J.">
        <title>Strategies of tolerance reflected in two North American maple genomes.</title>
        <authorList>
            <person name="McEvoy S.L."/>
            <person name="Sezen U.U."/>
            <person name="Trouern-Trend A."/>
            <person name="McMahon S.M."/>
            <person name="Schaberg P.G."/>
            <person name="Yang J."/>
            <person name="Wegrzyn J.L."/>
            <person name="Swenson N.G."/>
        </authorList>
    </citation>
    <scope>NUCLEOTIDE SEQUENCE</scope>
    <source>
        <strain evidence="2">91603</strain>
    </source>
</reference>
<dbReference type="InterPro" id="IPR057600">
    <property type="entry name" value="TORTIFOLIA1/SINE1-2_N"/>
</dbReference>
<comment type="caution">
    <text evidence="2">The sequence shown here is derived from an EMBL/GenBank/DDBJ whole genome shotgun (WGS) entry which is preliminary data.</text>
</comment>
<evidence type="ECO:0000259" key="1">
    <source>
        <dbReference type="Pfam" id="PF24714"/>
    </source>
</evidence>
<dbReference type="Pfam" id="PF24714">
    <property type="entry name" value="TOR1L1_N"/>
    <property type="match status" value="1"/>
</dbReference>
<proteinExistence type="predicted"/>
<name>A0AAD5NZU7_ACENE</name>
<sequence length="89" mass="9560">MTPNLMILIDKDITTLISGALCLLVAIEAASDLEAEQLKKLLPKLGKVKKSEGFKAKAEMLGVIGSVVGVGEPKAKECWIGWCPMYLIS</sequence>
<accession>A0AAD5NZU7</accession>
<keyword evidence="3" id="KW-1185">Reference proteome</keyword>
<evidence type="ECO:0000313" key="3">
    <source>
        <dbReference type="Proteomes" id="UP001064489"/>
    </source>
</evidence>